<evidence type="ECO:0000313" key="6">
    <source>
        <dbReference type="Proteomes" id="UP000182985"/>
    </source>
</evidence>
<keyword evidence="3" id="KW-0663">Pyridoxal phosphate</keyword>
<dbReference type="PANTHER" id="PTHR13693:SF100">
    <property type="entry name" value="8-AMINO-7-OXONONANOATE SYNTHASE"/>
    <property type="match status" value="1"/>
</dbReference>
<dbReference type="Proteomes" id="UP000182985">
    <property type="component" value="Unassembled WGS sequence"/>
</dbReference>
<dbReference type="InterPro" id="IPR015424">
    <property type="entry name" value="PyrdxlP-dep_Trfase"/>
</dbReference>
<comment type="cofactor">
    <cofactor evidence="1">
        <name>pyridoxal 5'-phosphate</name>
        <dbReference type="ChEBI" id="CHEBI:597326"/>
    </cofactor>
</comment>
<dbReference type="RefSeq" id="WP_071630324.1">
    <property type="nucleotide sequence ID" value="NZ_MOEC01000002.1"/>
</dbReference>
<gene>
    <name evidence="5" type="ORF">BLA27_02805</name>
</gene>
<dbReference type="InterPro" id="IPR050087">
    <property type="entry name" value="AON_synthase_class-II"/>
</dbReference>
<evidence type="ECO:0000256" key="3">
    <source>
        <dbReference type="ARBA" id="ARBA00022898"/>
    </source>
</evidence>
<dbReference type="InterPro" id="IPR015421">
    <property type="entry name" value="PyrdxlP-dep_Trfase_major"/>
</dbReference>
<dbReference type="SUPFAM" id="SSF53383">
    <property type="entry name" value="PLP-dependent transferases"/>
    <property type="match status" value="1"/>
</dbReference>
<protein>
    <submittedName>
        <fullName evidence="5">8-amino-7-oxononanoate synthase</fullName>
    </submittedName>
</protein>
<name>A0A1J6HPS3_9HYPH</name>
<evidence type="ECO:0000313" key="5">
    <source>
        <dbReference type="EMBL" id="OIS94940.1"/>
    </source>
</evidence>
<feature type="domain" description="Aminotransferase class I/classII large" evidence="4">
    <location>
        <begin position="32"/>
        <end position="371"/>
    </location>
</feature>
<dbReference type="InterPro" id="IPR015422">
    <property type="entry name" value="PyrdxlP-dep_Trfase_small"/>
</dbReference>
<keyword evidence="6" id="KW-1185">Reference proteome</keyword>
<dbReference type="GO" id="GO:0008710">
    <property type="term" value="F:8-amino-7-oxononanoate synthase activity"/>
    <property type="evidence" value="ECO:0007669"/>
    <property type="project" value="TreeGrafter"/>
</dbReference>
<comment type="caution">
    <text evidence="5">The sequence shown here is derived from an EMBL/GenBank/DDBJ whole genome shotgun (WGS) entry which is preliminary data.</text>
</comment>
<dbReference type="Gene3D" id="3.90.1150.10">
    <property type="entry name" value="Aspartate Aminotransferase, domain 1"/>
    <property type="match status" value="1"/>
</dbReference>
<dbReference type="InterPro" id="IPR004839">
    <property type="entry name" value="Aminotransferase_I/II_large"/>
</dbReference>
<dbReference type="Pfam" id="PF00155">
    <property type="entry name" value="Aminotran_1_2"/>
    <property type="match status" value="1"/>
</dbReference>
<dbReference type="GO" id="GO:0009102">
    <property type="term" value="P:biotin biosynthetic process"/>
    <property type="evidence" value="ECO:0007669"/>
    <property type="project" value="TreeGrafter"/>
</dbReference>
<dbReference type="PANTHER" id="PTHR13693">
    <property type="entry name" value="CLASS II AMINOTRANSFERASE/8-AMINO-7-OXONONANOATE SYNTHASE"/>
    <property type="match status" value="1"/>
</dbReference>
<organism evidence="5 6">
    <name type="scientific">Brucella cytisi</name>
    <dbReference type="NCBI Taxonomy" id="407152"/>
    <lineage>
        <taxon>Bacteria</taxon>
        <taxon>Pseudomonadati</taxon>
        <taxon>Pseudomonadota</taxon>
        <taxon>Alphaproteobacteria</taxon>
        <taxon>Hyphomicrobiales</taxon>
        <taxon>Brucellaceae</taxon>
        <taxon>Brucella/Ochrobactrum group</taxon>
        <taxon>Brucella</taxon>
    </lineage>
</organism>
<reference evidence="5 6" key="1">
    <citation type="submission" date="2016-10" db="EMBL/GenBank/DDBJ databases">
        <title>The Draft Genome Sequence of the Potato Rhizosphere Bacteria Ochrobactrum sp. IPA7.2.</title>
        <authorList>
            <person name="Gogoleva N.E."/>
            <person name="Khlopko Y.A."/>
            <person name="Burygin G.L."/>
            <person name="Plotnikov A.O."/>
        </authorList>
    </citation>
    <scope>NUCLEOTIDE SEQUENCE [LARGE SCALE GENOMIC DNA]</scope>
    <source>
        <strain evidence="5 6">IPA7.2</strain>
    </source>
</reference>
<accession>A0A1J6HPS3</accession>
<dbReference type="GO" id="GO:0030170">
    <property type="term" value="F:pyridoxal phosphate binding"/>
    <property type="evidence" value="ECO:0007669"/>
    <property type="project" value="InterPro"/>
</dbReference>
<dbReference type="EMBL" id="MOEC01000002">
    <property type="protein sequence ID" value="OIS94940.1"/>
    <property type="molecule type" value="Genomic_DNA"/>
</dbReference>
<proteinExistence type="predicted"/>
<evidence type="ECO:0000256" key="1">
    <source>
        <dbReference type="ARBA" id="ARBA00001933"/>
    </source>
</evidence>
<dbReference type="Gene3D" id="3.40.640.10">
    <property type="entry name" value="Type I PLP-dependent aspartate aminotransferase-like (Major domain)"/>
    <property type="match status" value="1"/>
</dbReference>
<sequence length="381" mass="41464">MSTNPLARYAAKLKNLQRRQHLRALADNRGADFSSNDYLGLAASPSIRNALIAELENGLATGSGGSRLLRGNHPEHELLEVEAASCFRAPSMLYFNNGYTANLAVLSTLPLRGDLIVYDELIHASAREGMRAGKAETVSIPHNNTDAFDRAICTWRKKGGRGTPWIVVESLYSMDGDIAPLSDLIEIADHYDAFLFIDEAHATGVHGPDGRGFATGLGNRQNIITLHTCGKAMASSGGLVGGDPVLRDFLVNRARPFIYSTAPSPLQVSATRLALKTMIAEQHRRPELHRLIAFANAQFADRLGKAGSGTQILPLVIGDADRTLRIAHRMQTDGFDIRAIRPPTVPAGTARLRITITLNVDEPTITRMFEHLATIMAEEMI</sequence>
<evidence type="ECO:0000256" key="2">
    <source>
        <dbReference type="ARBA" id="ARBA00022679"/>
    </source>
</evidence>
<keyword evidence="2" id="KW-0808">Transferase</keyword>
<evidence type="ECO:0000259" key="4">
    <source>
        <dbReference type="Pfam" id="PF00155"/>
    </source>
</evidence>
<dbReference type="AlphaFoldDB" id="A0A1J6HPS3"/>
<dbReference type="OrthoDB" id="9807157at2"/>